<feature type="region of interest" description="Disordered" evidence="1">
    <location>
        <begin position="222"/>
        <end position="258"/>
    </location>
</feature>
<feature type="compositionally biased region" description="Acidic residues" evidence="1">
    <location>
        <begin position="15"/>
        <end position="36"/>
    </location>
</feature>
<dbReference type="Proteomes" id="UP000260529">
    <property type="component" value="Segment"/>
</dbReference>
<gene>
    <name evidence="2" type="ORF">PAVTOK_8</name>
</gene>
<evidence type="ECO:0000256" key="1">
    <source>
        <dbReference type="SAM" id="MobiDB-lite"/>
    </source>
</evidence>
<accession>A0A345BLW5</accession>
<dbReference type="EMBL" id="MH426726">
    <property type="protein sequence ID" value="AXF51436.1"/>
    <property type="molecule type" value="Genomic_DNA"/>
</dbReference>
<name>A0A345BLW5_9CAUD</name>
<sequence length="293" mass="32725">MANHGLSPEELAMLTDEEREGLEADDEEEEEDENELELQPPKPGDDDDQPGTQKPADDGTPPDPEQTTTTPEEEEEQQERQRTRVQMFRAEVPEDIEAQRTALDARWDELAQKFDDGDITFAEYNKGIRELNTERGTLDRAELKAELAAEANQSRSQEDWANLCEDFVSTNPIIGKNETMWNAFDVKLRQVTAATQQAGGTIGRRDLEKALKLMHEDLGITAPATTEQPGKKAKKAPVDAPPTLGRVPAAQQLDTEDGKYAHLDRLAETDPEKYEAALMKMSDAERDAYMQAG</sequence>
<organism evidence="2 3">
    <name type="scientific">Erwinia phage Pavtok</name>
    <dbReference type="NCBI Taxonomy" id="2267655"/>
    <lineage>
        <taxon>Viruses</taxon>
        <taxon>Duplodnaviria</taxon>
        <taxon>Heunggongvirae</taxon>
        <taxon>Uroviricota</taxon>
        <taxon>Caudoviricetes</taxon>
        <taxon>Pavtokvirus</taxon>
        <taxon>Pavtokvirus pavtok</taxon>
    </lineage>
</organism>
<reference evidence="3" key="1">
    <citation type="submission" date="2018-06" db="EMBL/GenBank/DDBJ databases">
        <authorList>
            <person name="Sharma R."/>
            <person name="Hughes J."/>
            <person name="Breakwell D.P."/>
            <person name="Hope S."/>
            <person name="Grose J.H."/>
        </authorList>
    </citation>
    <scope>NUCLEOTIDE SEQUENCE [LARGE SCALE GENOMIC DNA]</scope>
</reference>
<proteinExistence type="predicted"/>
<protein>
    <submittedName>
        <fullName evidence="2">Uncharacterized protein</fullName>
    </submittedName>
</protein>
<feature type="region of interest" description="Disordered" evidence="1">
    <location>
        <begin position="1"/>
        <end position="96"/>
    </location>
</feature>
<keyword evidence="3" id="KW-1185">Reference proteome</keyword>
<evidence type="ECO:0000313" key="2">
    <source>
        <dbReference type="EMBL" id="AXF51436.1"/>
    </source>
</evidence>
<evidence type="ECO:0000313" key="3">
    <source>
        <dbReference type="Proteomes" id="UP000260529"/>
    </source>
</evidence>